<dbReference type="CDD" id="cd12148">
    <property type="entry name" value="fungal_TF_MHR"/>
    <property type="match status" value="1"/>
</dbReference>
<dbReference type="GO" id="GO:0008270">
    <property type="term" value="F:zinc ion binding"/>
    <property type="evidence" value="ECO:0007669"/>
    <property type="project" value="InterPro"/>
</dbReference>
<comment type="caution">
    <text evidence="10">The sequence shown here is derived from an EMBL/GenBank/DDBJ whole genome shotgun (WGS) entry which is preliminary data.</text>
</comment>
<evidence type="ECO:0000256" key="2">
    <source>
        <dbReference type="ARBA" id="ARBA00022833"/>
    </source>
</evidence>
<keyword evidence="5" id="KW-0804">Transcription</keyword>
<dbReference type="InterPro" id="IPR051430">
    <property type="entry name" value="Fungal_TF_Env_Response"/>
</dbReference>
<dbReference type="InterPro" id="IPR001138">
    <property type="entry name" value="Zn2Cys6_DnaBD"/>
</dbReference>
<keyword evidence="1" id="KW-0479">Metal-binding</keyword>
<dbReference type="InterPro" id="IPR007219">
    <property type="entry name" value="XnlR_reg_dom"/>
</dbReference>
<feature type="domain" description="Xylanolytic transcriptional activator regulatory" evidence="9">
    <location>
        <begin position="343"/>
        <end position="417"/>
    </location>
</feature>
<evidence type="ECO:0000256" key="4">
    <source>
        <dbReference type="ARBA" id="ARBA00023125"/>
    </source>
</evidence>
<dbReference type="InterPro" id="IPR036864">
    <property type="entry name" value="Zn2-C6_fun-type_DNA-bd_sf"/>
</dbReference>
<gene>
    <name evidence="10" type="ORF">GOMPHAMPRED_001458</name>
</gene>
<evidence type="ECO:0000313" key="11">
    <source>
        <dbReference type="Proteomes" id="UP000664169"/>
    </source>
</evidence>
<evidence type="ECO:0000259" key="8">
    <source>
        <dbReference type="SMART" id="SM00066"/>
    </source>
</evidence>
<sequence length="722" mass="81189">MEKPKRPRPQLSCTPCRSRKKCQFQLKCDRESPCSQCVKSNRVGECTVPADARSAKRSRQSSEDLGQRGPTSGRVETNGLDGCYPNREGLPDFQQLATRVKALEDAVFAGQRVEKGNGESFATVEVGLTMTKEGQPLQGERPASLNVEGSRVRYQGGLHRYALIEEFPEVRAFISKAVQEPRIAASMKGLSIAQKSRCIKIDVSQRRFFASEDELKSKVMEMLPSREVCLQLLDQYFLHWENLFRVVHTIRTRIIINTGWIESGPVGMQLVHLLQVLLMIAIGGQSFSDKNVLDTDFINDACAIIQGYLDTCTFKTKQELSTLQVWALLILCHQVYLVPIPKIWLETGNLMRHAMTIGLHRDPSESKNILPWYSELRRRLWATILEFDLQASLTYGMPMAITIAETSCRPPANIADNNIKHDISNLPEPEADDRWTSVSLQRKLAQSSGLRMRVVQLLARRGAGVGLAELQSLGKEIQHVCCGGLSFAHWCDSTLDGRDSVGEVMYKMHVWQIHCQLQQKLLALTGISERNIIRSELDLEASAVANLTLKAVQHIRRDEDVVPYRGFLALSRRCHLQAAFQLCSTIKLIKEKQTTVPEVGKMVNHVGSIMDSLYEALPWGDGKDFLLLAVTLRLVKCYTGQEAKDYGSMEEELKNQVDFLKWKLGSIPLNKSDPMRESHTVPTPESSDTGGYMGDIFADMGDFDFTDLGLDLLDDWQASIWQ</sequence>
<dbReference type="PANTHER" id="PTHR31944:SF131">
    <property type="entry name" value="HEME-RESPONSIVE ZINC FINGER TRANSCRIPTION FACTOR HAP1"/>
    <property type="match status" value="1"/>
</dbReference>
<dbReference type="GO" id="GO:0006351">
    <property type="term" value="P:DNA-templated transcription"/>
    <property type="evidence" value="ECO:0007669"/>
    <property type="project" value="InterPro"/>
</dbReference>
<evidence type="ECO:0000256" key="7">
    <source>
        <dbReference type="SAM" id="MobiDB-lite"/>
    </source>
</evidence>
<dbReference type="CDD" id="cd00067">
    <property type="entry name" value="GAL4"/>
    <property type="match status" value="1"/>
</dbReference>
<proteinExistence type="predicted"/>
<name>A0A8H3IGW5_9LECA</name>
<evidence type="ECO:0000313" key="10">
    <source>
        <dbReference type="EMBL" id="CAF9918233.1"/>
    </source>
</evidence>
<dbReference type="Proteomes" id="UP000664169">
    <property type="component" value="Unassembled WGS sequence"/>
</dbReference>
<dbReference type="Pfam" id="PF04082">
    <property type="entry name" value="Fungal_trans"/>
    <property type="match status" value="1"/>
</dbReference>
<dbReference type="OrthoDB" id="5414787at2759"/>
<keyword evidence="4" id="KW-0238">DNA-binding</keyword>
<dbReference type="SMART" id="SM00066">
    <property type="entry name" value="GAL4"/>
    <property type="match status" value="1"/>
</dbReference>
<dbReference type="SMART" id="SM00906">
    <property type="entry name" value="Fungal_trans"/>
    <property type="match status" value="1"/>
</dbReference>
<reference evidence="10" key="1">
    <citation type="submission" date="2021-03" db="EMBL/GenBank/DDBJ databases">
        <authorList>
            <person name="Tagirdzhanova G."/>
        </authorList>
    </citation>
    <scope>NUCLEOTIDE SEQUENCE</scope>
</reference>
<evidence type="ECO:0000256" key="1">
    <source>
        <dbReference type="ARBA" id="ARBA00022723"/>
    </source>
</evidence>
<protein>
    <recommendedName>
        <fullName evidence="12">Zn(2)-C6 fungal-type domain-containing protein</fullName>
    </recommendedName>
</protein>
<keyword evidence="3" id="KW-0805">Transcription regulation</keyword>
<feature type="region of interest" description="Disordered" evidence="7">
    <location>
        <begin position="48"/>
        <end position="79"/>
    </location>
</feature>
<keyword evidence="2" id="KW-0862">Zinc</keyword>
<keyword evidence="11" id="KW-1185">Reference proteome</keyword>
<dbReference type="PANTHER" id="PTHR31944">
    <property type="entry name" value="HEME-RESPONSIVE ZINC FINGER TRANSCRIPTION FACTOR HAP1"/>
    <property type="match status" value="1"/>
</dbReference>
<accession>A0A8H3IGW5</accession>
<feature type="domain" description="Zn(2)-C6 fungal-type" evidence="8">
    <location>
        <begin position="7"/>
        <end position="57"/>
    </location>
</feature>
<dbReference type="GO" id="GO:0000978">
    <property type="term" value="F:RNA polymerase II cis-regulatory region sequence-specific DNA binding"/>
    <property type="evidence" value="ECO:0007669"/>
    <property type="project" value="TreeGrafter"/>
</dbReference>
<evidence type="ECO:0000256" key="5">
    <source>
        <dbReference type="ARBA" id="ARBA00023163"/>
    </source>
</evidence>
<evidence type="ECO:0000259" key="9">
    <source>
        <dbReference type="SMART" id="SM00906"/>
    </source>
</evidence>
<dbReference type="AlphaFoldDB" id="A0A8H3IGW5"/>
<evidence type="ECO:0000256" key="6">
    <source>
        <dbReference type="ARBA" id="ARBA00023242"/>
    </source>
</evidence>
<evidence type="ECO:0008006" key="12">
    <source>
        <dbReference type="Google" id="ProtNLM"/>
    </source>
</evidence>
<dbReference type="GO" id="GO:0001228">
    <property type="term" value="F:DNA-binding transcription activator activity, RNA polymerase II-specific"/>
    <property type="evidence" value="ECO:0007669"/>
    <property type="project" value="TreeGrafter"/>
</dbReference>
<dbReference type="GO" id="GO:0005634">
    <property type="term" value="C:nucleus"/>
    <property type="evidence" value="ECO:0007669"/>
    <property type="project" value="TreeGrafter"/>
</dbReference>
<dbReference type="Gene3D" id="4.10.240.10">
    <property type="entry name" value="Zn(2)-C6 fungal-type DNA-binding domain"/>
    <property type="match status" value="1"/>
</dbReference>
<evidence type="ECO:0000256" key="3">
    <source>
        <dbReference type="ARBA" id="ARBA00023015"/>
    </source>
</evidence>
<organism evidence="10 11">
    <name type="scientific">Gomphillus americanus</name>
    <dbReference type="NCBI Taxonomy" id="1940652"/>
    <lineage>
        <taxon>Eukaryota</taxon>
        <taxon>Fungi</taxon>
        <taxon>Dikarya</taxon>
        <taxon>Ascomycota</taxon>
        <taxon>Pezizomycotina</taxon>
        <taxon>Lecanoromycetes</taxon>
        <taxon>OSLEUM clade</taxon>
        <taxon>Ostropomycetidae</taxon>
        <taxon>Ostropales</taxon>
        <taxon>Graphidaceae</taxon>
        <taxon>Gomphilloideae</taxon>
        <taxon>Gomphillus</taxon>
    </lineage>
</organism>
<keyword evidence="6" id="KW-0539">Nucleus</keyword>
<dbReference type="EMBL" id="CAJPDQ010000013">
    <property type="protein sequence ID" value="CAF9918233.1"/>
    <property type="molecule type" value="Genomic_DNA"/>
</dbReference>